<comment type="subcellular location">
    <subcellularLocation>
        <location evidence="1">Membrane</location>
        <topology evidence="1">Multi-pass membrane protein</topology>
    </subcellularLocation>
</comment>
<dbReference type="GO" id="GO:0140359">
    <property type="term" value="F:ABC-type transporter activity"/>
    <property type="evidence" value="ECO:0007669"/>
    <property type="project" value="InterPro"/>
</dbReference>
<keyword evidence="3 6" id="KW-1133">Transmembrane helix</keyword>
<feature type="transmembrane region" description="Helical" evidence="6">
    <location>
        <begin position="185"/>
        <end position="204"/>
    </location>
</feature>
<gene>
    <name evidence="8" type="ORF">SAMN05216270_110158</name>
</gene>
<keyword evidence="2 6" id="KW-0812">Transmembrane</keyword>
<protein>
    <submittedName>
        <fullName evidence="8">ABC-2 type transport system permease protein</fullName>
    </submittedName>
</protein>
<dbReference type="GO" id="GO:0046677">
    <property type="term" value="P:response to antibiotic"/>
    <property type="evidence" value="ECO:0007669"/>
    <property type="project" value="UniProtKB-KW"/>
</dbReference>
<feature type="transmembrane region" description="Helical" evidence="6">
    <location>
        <begin position="76"/>
        <end position="95"/>
    </location>
</feature>
<dbReference type="AlphaFoldDB" id="A0A1G6ZCR4"/>
<dbReference type="Proteomes" id="UP000198949">
    <property type="component" value="Unassembled WGS sequence"/>
</dbReference>
<reference evidence="9" key="1">
    <citation type="submission" date="2016-10" db="EMBL/GenBank/DDBJ databases">
        <authorList>
            <person name="Varghese N."/>
            <person name="Submissions S."/>
        </authorList>
    </citation>
    <scope>NUCLEOTIDE SEQUENCE [LARGE SCALE GENOMIC DNA]</scope>
    <source>
        <strain evidence="9">CGMCC 4.3516</strain>
    </source>
</reference>
<dbReference type="PIRSF" id="PIRSF006648">
    <property type="entry name" value="DrrB"/>
    <property type="match status" value="1"/>
</dbReference>
<keyword evidence="4 6" id="KW-0472">Membrane</keyword>
<dbReference type="STRING" id="58114.SAMN05216270_110158"/>
<name>A0A1G6ZCR4_9ACTN</name>
<dbReference type="InterPro" id="IPR051784">
    <property type="entry name" value="Nod_factor_ABC_transporter"/>
</dbReference>
<feature type="transmembrane region" description="Helical" evidence="6">
    <location>
        <begin position="33"/>
        <end position="56"/>
    </location>
</feature>
<organism evidence="8 9">
    <name type="scientific">Glycomyces harbinensis</name>
    <dbReference type="NCBI Taxonomy" id="58114"/>
    <lineage>
        <taxon>Bacteria</taxon>
        <taxon>Bacillati</taxon>
        <taxon>Actinomycetota</taxon>
        <taxon>Actinomycetes</taxon>
        <taxon>Glycomycetales</taxon>
        <taxon>Glycomycetaceae</taxon>
        <taxon>Glycomyces</taxon>
    </lineage>
</organism>
<feature type="domain" description="ABC transmembrane type-2" evidence="7">
    <location>
        <begin position="37"/>
        <end position="272"/>
    </location>
</feature>
<dbReference type="Pfam" id="PF12698">
    <property type="entry name" value="ABC2_membrane_3"/>
    <property type="match status" value="1"/>
</dbReference>
<keyword evidence="9" id="KW-1185">Reference proteome</keyword>
<dbReference type="InterPro" id="IPR000412">
    <property type="entry name" value="ABC_2_transport"/>
</dbReference>
<evidence type="ECO:0000313" key="9">
    <source>
        <dbReference type="Proteomes" id="UP000198949"/>
    </source>
</evidence>
<feature type="transmembrane region" description="Helical" evidence="6">
    <location>
        <begin position="153"/>
        <end position="178"/>
    </location>
</feature>
<evidence type="ECO:0000256" key="3">
    <source>
        <dbReference type="ARBA" id="ARBA00022989"/>
    </source>
</evidence>
<feature type="transmembrane region" description="Helical" evidence="6">
    <location>
        <begin position="116"/>
        <end position="141"/>
    </location>
</feature>
<evidence type="ECO:0000259" key="7">
    <source>
        <dbReference type="PROSITE" id="PS51012"/>
    </source>
</evidence>
<dbReference type="InterPro" id="IPR047817">
    <property type="entry name" value="ABC2_TM_bact-type"/>
</dbReference>
<dbReference type="InterPro" id="IPR013525">
    <property type="entry name" value="ABC2_TM"/>
</dbReference>
<feature type="transmembrane region" description="Helical" evidence="6">
    <location>
        <begin position="245"/>
        <end position="265"/>
    </location>
</feature>
<proteinExistence type="predicted"/>
<evidence type="ECO:0000256" key="6">
    <source>
        <dbReference type="SAM" id="Phobius"/>
    </source>
</evidence>
<evidence type="ECO:0000256" key="4">
    <source>
        <dbReference type="ARBA" id="ARBA00023136"/>
    </source>
</evidence>
<dbReference type="PROSITE" id="PS51012">
    <property type="entry name" value="ABC_TM2"/>
    <property type="match status" value="1"/>
</dbReference>
<evidence type="ECO:0000256" key="5">
    <source>
        <dbReference type="ARBA" id="ARBA00023251"/>
    </source>
</evidence>
<accession>A0A1G6ZCR4</accession>
<evidence type="ECO:0000256" key="1">
    <source>
        <dbReference type="ARBA" id="ARBA00004141"/>
    </source>
</evidence>
<evidence type="ECO:0000256" key="2">
    <source>
        <dbReference type="ARBA" id="ARBA00022692"/>
    </source>
</evidence>
<dbReference type="PANTHER" id="PTHR43229:SF6">
    <property type="entry name" value="ABC-TYPE MULTIDRUG TRANSPORT SYSTEM, PERMEASE COMPONENT"/>
    <property type="match status" value="1"/>
</dbReference>
<dbReference type="GO" id="GO:0043190">
    <property type="term" value="C:ATP-binding cassette (ABC) transporter complex"/>
    <property type="evidence" value="ECO:0007669"/>
    <property type="project" value="InterPro"/>
</dbReference>
<keyword evidence="5" id="KW-0046">Antibiotic resistance</keyword>
<sequence>MSTANMNSTIVNTTLHAYKTGVKRGLIETRITLTTVSDLLGFIMPTGIAIAVLFFMRGAQFEGSPVSLGSMNMPSLIGMNVVFGGVMGIVGTLSMDRTNGTLLRAKSMPGGMTGYLVGHMVSTALFVLATVVVMLTAGLVLFEDLSFGTPDRWLMFLAVVLMGIVTTLPIGAVLGALINNPKNMALIMLPFMGMIAISGIFYPITALPGWLQGIGQALPMYWMGLGMRHALLPDAMSAVEIGESWRTLLMFGVLAAWAILALALAPRLLRRMASRESGSAVAARRAEMQQQWG</sequence>
<evidence type="ECO:0000313" key="8">
    <source>
        <dbReference type="EMBL" id="SDD99907.1"/>
    </source>
</evidence>
<dbReference type="PANTHER" id="PTHR43229">
    <property type="entry name" value="NODULATION PROTEIN J"/>
    <property type="match status" value="1"/>
</dbReference>
<dbReference type="EMBL" id="FNAD01000010">
    <property type="protein sequence ID" value="SDD99907.1"/>
    <property type="molecule type" value="Genomic_DNA"/>
</dbReference>